<organism evidence="1 2">
    <name type="scientific">Saguinus oedipus</name>
    <name type="common">Cotton-top tamarin</name>
    <name type="synonym">Oedipomidas oedipus</name>
    <dbReference type="NCBI Taxonomy" id="9490"/>
    <lineage>
        <taxon>Eukaryota</taxon>
        <taxon>Metazoa</taxon>
        <taxon>Chordata</taxon>
        <taxon>Craniata</taxon>
        <taxon>Vertebrata</taxon>
        <taxon>Euteleostomi</taxon>
        <taxon>Mammalia</taxon>
        <taxon>Eutheria</taxon>
        <taxon>Euarchontoglires</taxon>
        <taxon>Primates</taxon>
        <taxon>Haplorrhini</taxon>
        <taxon>Platyrrhini</taxon>
        <taxon>Cebidae</taxon>
        <taxon>Callitrichinae</taxon>
        <taxon>Saguinus</taxon>
    </lineage>
</organism>
<name>A0ABQ9VP19_SAGOE</name>
<evidence type="ECO:0000313" key="1">
    <source>
        <dbReference type="EMBL" id="KAK2110318.1"/>
    </source>
</evidence>
<proteinExistence type="predicted"/>
<reference evidence="1 2" key="1">
    <citation type="submission" date="2023-05" db="EMBL/GenBank/DDBJ databases">
        <title>B98-5 Cell Line De Novo Hybrid Assembly: An Optical Mapping Approach.</title>
        <authorList>
            <person name="Kananen K."/>
            <person name="Auerbach J.A."/>
            <person name="Kautto E."/>
            <person name="Blachly J.S."/>
        </authorList>
    </citation>
    <scope>NUCLEOTIDE SEQUENCE [LARGE SCALE GENOMIC DNA]</scope>
    <source>
        <strain evidence="1">B95-8</strain>
        <tissue evidence="1">Cell line</tissue>
    </source>
</reference>
<dbReference type="EMBL" id="JASSZA010000005">
    <property type="protein sequence ID" value="KAK2110318.1"/>
    <property type="molecule type" value="Genomic_DNA"/>
</dbReference>
<keyword evidence="2" id="KW-1185">Reference proteome</keyword>
<sequence>MHWAPEPLKPAVPLGRPTGVLRCWAPLLPAAVQDVQLRLYLVSKCAGVPGPQLHLSTCVALPGGQ</sequence>
<dbReference type="Proteomes" id="UP001266305">
    <property type="component" value="Unassembled WGS sequence"/>
</dbReference>
<evidence type="ECO:0000313" key="2">
    <source>
        <dbReference type="Proteomes" id="UP001266305"/>
    </source>
</evidence>
<accession>A0ABQ9VP19</accession>
<gene>
    <name evidence="1" type="ORF">P7K49_010064</name>
</gene>
<comment type="caution">
    <text evidence="1">The sequence shown here is derived from an EMBL/GenBank/DDBJ whole genome shotgun (WGS) entry which is preliminary data.</text>
</comment>
<protein>
    <submittedName>
        <fullName evidence="1">Uncharacterized protein</fullName>
    </submittedName>
</protein>